<dbReference type="SMART" id="SM00342">
    <property type="entry name" value="HTH_ARAC"/>
    <property type="match status" value="1"/>
</dbReference>
<evidence type="ECO:0000313" key="6">
    <source>
        <dbReference type="Proteomes" id="UP000279457"/>
    </source>
</evidence>
<dbReference type="OrthoDB" id="282744at2"/>
<dbReference type="InterPro" id="IPR050959">
    <property type="entry name" value="MarA-like"/>
</dbReference>
<dbReference type="NCBIfam" id="NF012228">
    <property type="entry name" value="RobA_TF"/>
    <property type="match status" value="1"/>
</dbReference>
<sequence length="296" mass="34256">MDQAGIIRDLLAWLESHLDQPLSLDNVATKAGYSKWHLQRMFKEVTGHAIGAYIRSRRLSKAAVALRLTSRPILDIALQYRFDSQQTFTRAFKKQFNLTPAYYRRASDWNAFGLRPPVRLGDFTMPEPTFVTLPETVLIGQTQSYTCTLEQISSFRDEMRLHFWRQFLTETDTIPPVLYGLHRSSPSQEKDDEQEIFYTTAVPSENLSYAIPATQTVVLEGGDYVQFTYKGLRTDLQEFILLIYGTFMPTWQLTRRHGQDIERFYTNGGKKRAEPPMEIRCEYLIPIRPPVAPENT</sequence>
<dbReference type="InterPro" id="IPR018062">
    <property type="entry name" value="HTH_AraC-typ_CS"/>
</dbReference>
<evidence type="ECO:0000256" key="2">
    <source>
        <dbReference type="ARBA" id="ARBA00023125"/>
    </source>
</evidence>
<dbReference type="PANTHER" id="PTHR47504">
    <property type="entry name" value="RIGHT ORIGIN-BINDING PROTEIN"/>
    <property type="match status" value="1"/>
</dbReference>
<keyword evidence="2" id="KW-0238">DNA-binding</keyword>
<evidence type="ECO:0000259" key="4">
    <source>
        <dbReference type="PROSITE" id="PS01124"/>
    </source>
</evidence>
<dbReference type="InterPro" id="IPR058147">
    <property type="entry name" value="Rob"/>
</dbReference>
<dbReference type="InterPro" id="IPR010499">
    <property type="entry name" value="AraC_E-bd"/>
</dbReference>
<dbReference type="InterPro" id="IPR020449">
    <property type="entry name" value="Tscrpt_reg_AraC-type_HTH"/>
</dbReference>
<dbReference type="Proteomes" id="UP000279457">
    <property type="component" value="Unassembled WGS sequence"/>
</dbReference>
<dbReference type="FunFam" id="1.10.10.60:FF:000030">
    <property type="entry name" value="DNA-binding transcriptional regulator SoxS"/>
    <property type="match status" value="1"/>
</dbReference>
<dbReference type="GO" id="GO:0003700">
    <property type="term" value="F:DNA-binding transcription factor activity"/>
    <property type="evidence" value="ECO:0007669"/>
    <property type="project" value="InterPro"/>
</dbReference>
<dbReference type="PANTHER" id="PTHR47504:SF5">
    <property type="entry name" value="RIGHT ORIGIN-BINDING PROTEIN"/>
    <property type="match status" value="1"/>
</dbReference>
<feature type="domain" description="HTH araC/xylS-type" evidence="4">
    <location>
        <begin position="8"/>
        <end position="106"/>
    </location>
</feature>
<keyword evidence="3" id="KW-0804">Transcription</keyword>
<comment type="caution">
    <text evidence="5">The sequence shown here is derived from an EMBL/GenBank/DDBJ whole genome shotgun (WGS) entry which is preliminary data.</text>
</comment>
<keyword evidence="1" id="KW-0805">Transcription regulation</keyword>
<dbReference type="Gene3D" id="1.10.10.60">
    <property type="entry name" value="Homeodomain-like"/>
    <property type="match status" value="2"/>
</dbReference>
<proteinExistence type="predicted"/>
<dbReference type="Gene3D" id="3.20.80.10">
    <property type="entry name" value="Regulatory factor, effector binding domain"/>
    <property type="match status" value="1"/>
</dbReference>
<dbReference type="InterPro" id="IPR029442">
    <property type="entry name" value="GyrI-like"/>
</dbReference>
<dbReference type="Pfam" id="PF12833">
    <property type="entry name" value="HTH_18"/>
    <property type="match status" value="1"/>
</dbReference>
<dbReference type="InterPro" id="IPR011256">
    <property type="entry name" value="Reg_factor_effector_dom_sf"/>
</dbReference>
<dbReference type="SUPFAM" id="SSF46689">
    <property type="entry name" value="Homeodomain-like"/>
    <property type="match status" value="2"/>
</dbReference>
<dbReference type="EMBL" id="RHHM01000002">
    <property type="protein sequence ID" value="RQM39680.1"/>
    <property type="molecule type" value="Genomic_DNA"/>
</dbReference>
<dbReference type="InterPro" id="IPR018060">
    <property type="entry name" value="HTH_AraC"/>
</dbReference>
<dbReference type="NCBIfam" id="NF011701">
    <property type="entry name" value="PRK15121.1"/>
    <property type="match status" value="1"/>
</dbReference>
<evidence type="ECO:0000256" key="1">
    <source>
        <dbReference type="ARBA" id="ARBA00023015"/>
    </source>
</evidence>
<accession>A0A3N6SE02</accession>
<dbReference type="RefSeq" id="WP_124231981.1">
    <property type="nucleotide sequence ID" value="NZ_RHHM01000002.1"/>
</dbReference>
<name>A0A3N6SE02_9GAMM</name>
<dbReference type="Pfam" id="PF06445">
    <property type="entry name" value="GyrI-like"/>
    <property type="match status" value="1"/>
</dbReference>
<reference evidence="5 6" key="1">
    <citation type="submission" date="2018-10" db="EMBL/GenBank/DDBJ databases">
        <title>Draft genome sequence for the type isolate of Erwinia psidii, agent causal of bacterial blight in guava (Psidium guajava) and wilt and die-back of Eucalyptus spp.</title>
        <authorList>
            <person name="Hermenegildo P.S."/>
            <person name="Santos S.A."/>
            <person name="Guimaraes L.M.S."/>
            <person name="Vidigal P.M.P."/>
            <person name="Pereira I.C."/>
            <person name="Badel J.L."/>
            <person name="Alfenas-Zerbini P."/>
            <person name="Ferreira M.A.S.V."/>
            <person name="Alfenas A.C."/>
        </authorList>
    </citation>
    <scope>NUCLEOTIDE SEQUENCE [LARGE SCALE GENOMIC DNA]</scope>
    <source>
        <strain evidence="5 6">IBSBF 435</strain>
    </source>
</reference>
<dbReference type="PROSITE" id="PS01124">
    <property type="entry name" value="HTH_ARAC_FAMILY_2"/>
    <property type="match status" value="1"/>
</dbReference>
<gene>
    <name evidence="5" type="primary">robA</name>
    <name evidence="5" type="ORF">EB241_04455</name>
</gene>
<evidence type="ECO:0000256" key="3">
    <source>
        <dbReference type="ARBA" id="ARBA00023163"/>
    </source>
</evidence>
<dbReference type="PROSITE" id="PS00041">
    <property type="entry name" value="HTH_ARAC_FAMILY_1"/>
    <property type="match status" value="1"/>
</dbReference>
<organism evidence="5 6">
    <name type="scientific">Erwinia psidii</name>
    <dbReference type="NCBI Taxonomy" id="69224"/>
    <lineage>
        <taxon>Bacteria</taxon>
        <taxon>Pseudomonadati</taxon>
        <taxon>Pseudomonadota</taxon>
        <taxon>Gammaproteobacteria</taxon>
        <taxon>Enterobacterales</taxon>
        <taxon>Erwiniaceae</taxon>
        <taxon>Erwinia</taxon>
    </lineage>
</organism>
<evidence type="ECO:0000313" key="5">
    <source>
        <dbReference type="EMBL" id="RQM39680.1"/>
    </source>
</evidence>
<dbReference type="AlphaFoldDB" id="A0A3N6SE02"/>
<protein>
    <submittedName>
        <fullName evidence="5">MDR efflux pump AcrAB transcriptional activator RobA</fullName>
    </submittedName>
</protein>
<keyword evidence="6" id="KW-1185">Reference proteome</keyword>
<dbReference type="SMART" id="SM00871">
    <property type="entry name" value="AraC_E_bind"/>
    <property type="match status" value="1"/>
</dbReference>
<dbReference type="GO" id="GO:0043565">
    <property type="term" value="F:sequence-specific DNA binding"/>
    <property type="evidence" value="ECO:0007669"/>
    <property type="project" value="InterPro"/>
</dbReference>
<dbReference type="FunFam" id="1.10.10.60:FF:000013">
    <property type="entry name" value="DNA-binding transcriptional activator MarA"/>
    <property type="match status" value="1"/>
</dbReference>
<dbReference type="SUPFAM" id="SSF55136">
    <property type="entry name" value="Probable bacterial effector-binding domain"/>
    <property type="match status" value="1"/>
</dbReference>
<dbReference type="InterPro" id="IPR009057">
    <property type="entry name" value="Homeodomain-like_sf"/>
</dbReference>
<dbReference type="PRINTS" id="PR00032">
    <property type="entry name" value="HTHARAC"/>
</dbReference>